<dbReference type="AlphaFoldDB" id="A0A7Y7IEG1"/>
<protein>
    <submittedName>
        <fullName evidence="3">Uncharacterized protein</fullName>
    </submittedName>
</protein>
<feature type="transmembrane region" description="Helical" evidence="2">
    <location>
        <begin position="39"/>
        <end position="57"/>
    </location>
</feature>
<organism evidence="3 4">
    <name type="scientific">Arthrobacter wenxiniae</name>
    <dbReference type="NCBI Taxonomy" id="2713570"/>
    <lineage>
        <taxon>Bacteria</taxon>
        <taxon>Bacillati</taxon>
        <taxon>Actinomycetota</taxon>
        <taxon>Actinomycetes</taxon>
        <taxon>Micrococcales</taxon>
        <taxon>Micrococcaceae</taxon>
        <taxon>Arthrobacter</taxon>
    </lineage>
</organism>
<keyword evidence="2" id="KW-0472">Membrane</keyword>
<dbReference type="Proteomes" id="UP000543556">
    <property type="component" value="Unassembled WGS sequence"/>
</dbReference>
<sequence length="212" mass="22289">MAKTPAQRARKYGAAATPPSAATVNASTRRTPAKAQGNANLILIAGSVASLFLFWYFHLLTLNQMTDLSGGLAMPDSMVFGFQSAHVEALRHAMNSDAMGQLQFVHKTAGTLFPLVFGLSAMTLIAVNVAKKWLRRLLWVFPVLFAGAQLWANVAIDTMLGAKALDAGQVTLASVLVVASWSLLVVSLAGLGVALFAGRKKSTPVPDAPAAA</sequence>
<gene>
    <name evidence="3" type="ORF">G6034_02650</name>
</gene>
<evidence type="ECO:0000313" key="3">
    <source>
        <dbReference type="EMBL" id="NVM93823.1"/>
    </source>
</evidence>
<proteinExistence type="predicted"/>
<feature type="transmembrane region" description="Helical" evidence="2">
    <location>
        <begin position="112"/>
        <end position="130"/>
    </location>
</feature>
<evidence type="ECO:0000313" key="4">
    <source>
        <dbReference type="Proteomes" id="UP000543556"/>
    </source>
</evidence>
<evidence type="ECO:0000256" key="2">
    <source>
        <dbReference type="SAM" id="Phobius"/>
    </source>
</evidence>
<name>A0A7Y7IEG1_9MICC</name>
<feature type="region of interest" description="Disordered" evidence="1">
    <location>
        <begin position="1"/>
        <end position="30"/>
    </location>
</feature>
<feature type="transmembrane region" description="Helical" evidence="2">
    <location>
        <begin position="176"/>
        <end position="197"/>
    </location>
</feature>
<keyword evidence="4" id="KW-1185">Reference proteome</keyword>
<comment type="caution">
    <text evidence="3">The sequence shown here is derived from an EMBL/GenBank/DDBJ whole genome shotgun (WGS) entry which is preliminary data.</text>
</comment>
<dbReference type="RefSeq" id="WP_176633540.1">
    <property type="nucleotide sequence ID" value="NZ_JAAMFM010000002.1"/>
</dbReference>
<feature type="transmembrane region" description="Helical" evidence="2">
    <location>
        <begin position="137"/>
        <end position="156"/>
    </location>
</feature>
<accession>A0A7Y7IEG1</accession>
<keyword evidence="2" id="KW-1133">Transmembrane helix</keyword>
<evidence type="ECO:0000256" key="1">
    <source>
        <dbReference type="SAM" id="MobiDB-lite"/>
    </source>
</evidence>
<keyword evidence="2" id="KW-0812">Transmembrane</keyword>
<feature type="compositionally biased region" description="Polar residues" evidence="1">
    <location>
        <begin position="20"/>
        <end position="30"/>
    </location>
</feature>
<dbReference type="EMBL" id="JAAMFM010000002">
    <property type="protein sequence ID" value="NVM93823.1"/>
    <property type="molecule type" value="Genomic_DNA"/>
</dbReference>
<reference evidence="3 4" key="1">
    <citation type="submission" date="2020-02" db="EMBL/GenBank/DDBJ databases">
        <title>Genome sequence of strain AETb3-4.</title>
        <authorList>
            <person name="Gao J."/>
            <person name="Zhang X."/>
        </authorList>
    </citation>
    <scope>NUCLEOTIDE SEQUENCE [LARGE SCALE GENOMIC DNA]</scope>
    <source>
        <strain evidence="3 4">AETb3-4</strain>
    </source>
</reference>